<dbReference type="PANTHER" id="PTHR33164:SF5">
    <property type="entry name" value="ORGANIC HYDROPEROXIDE RESISTANCE TRANSCRIPTIONAL REGULATOR"/>
    <property type="match status" value="1"/>
</dbReference>
<dbReference type="Proteomes" id="UP001589647">
    <property type="component" value="Unassembled WGS sequence"/>
</dbReference>
<keyword evidence="8" id="KW-1185">Reference proteome</keyword>
<name>A0ABV5IR83_9ACTN</name>
<dbReference type="InterPro" id="IPR036390">
    <property type="entry name" value="WH_DNA-bd_sf"/>
</dbReference>
<dbReference type="PRINTS" id="PR00598">
    <property type="entry name" value="HTHMARR"/>
</dbReference>
<gene>
    <name evidence="7" type="ORF">ACFFV7_38080</name>
</gene>
<reference evidence="7 8" key="1">
    <citation type="submission" date="2024-09" db="EMBL/GenBank/DDBJ databases">
        <authorList>
            <person name="Sun Q."/>
            <person name="Mori K."/>
        </authorList>
    </citation>
    <scope>NUCLEOTIDE SEQUENCE [LARGE SCALE GENOMIC DNA]</scope>
    <source>
        <strain evidence="7 8">CCM 3426</strain>
    </source>
</reference>
<dbReference type="InterPro" id="IPR036388">
    <property type="entry name" value="WH-like_DNA-bd_sf"/>
</dbReference>
<keyword evidence="2" id="KW-0963">Cytoplasm</keyword>
<dbReference type="InterPro" id="IPR055166">
    <property type="entry name" value="Transc_reg_Sar_Rot_HTH"/>
</dbReference>
<dbReference type="InterPro" id="IPR000835">
    <property type="entry name" value="HTH_MarR-typ"/>
</dbReference>
<evidence type="ECO:0000256" key="5">
    <source>
        <dbReference type="ARBA" id="ARBA00023163"/>
    </source>
</evidence>
<dbReference type="RefSeq" id="WP_189650424.1">
    <property type="nucleotide sequence ID" value="NZ_BMRC01000013.1"/>
</dbReference>
<organism evidence="7 8">
    <name type="scientific">Nonomuraea spiralis</name>
    <dbReference type="NCBI Taxonomy" id="46182"/>
    <lineage>
        <taxon>Bacteria</taxon>
        <taxon>Bacillati</taxon>
        <taxon>Actinomycetota</taxon>
        <taxon>Actinomycetes</taxon>
        <taxon>Streptosporangiales</taxon>
        <taxon>Streptosporangiaceae</taxon>
        <taxon>Nonomuraea</taxon>
    </lineage>
</organism>
<keyword evidence="5" id="KW-0804">Transcription</keyword>
<comment type="caution">
    <text evidence="7">The sequence shown here is derived from an EMBL/GenBank/DDBJ whole genome shotgun (WGS) entry which is preliminary data.</text>
</comment>
<evidence type="ECO:0000256" key="2">
    <source>
        <dbReference type="ARBA" id="ARBA00022490"/>
    </source>
</evidence>
<keyword evidence="4" id="KW-0238">DNA-binding</keyword>
<keyword evidence="3" id="KW-0805">Transcription regulation</keyword>
<proteinExistence type="predicted"/>
<dbReference type="EMBL" id="JBHMEI010000044">
    <property type="protein sequence ID" value="MFB9207053.1"/>
    <property type="molecule type" value="Genomic_DNA"/>
</dbReference>
<comment type="subcellular location">
    <subcellularLocation>
        <location evidence="1">Cytoplasm</location>
    </subcellularLocation>
</comment>
<feature type="domain" description="HTH marR-type" evidence="6">
    <location>
        <begin position="14"/>
        <end position="144"/>
    </location>
</feature>
<dbReference type="SMART" id="SM00347">
    <property type="entry name" value="HTH_MARR"/>
    <property type="match status" value="1"/>
</dbReference>
<accession>A0ABV5IR83</accession>
<dbReference type="PROSITE" id="PS50995">
    <property type="entry name" value="HTH_MARR_2"/>
    <property type="match status" value="1"/>
</dbReference>
<evidence type="ECO:0000256" key="4">
    <source>
        <dbReference type="ARBA" id="ARBA00023125"/>
    </source>
</evidence>
<evidence type="ECO:0000259" key="6">
    <source>
        <dbReference type="PROSITE" id="PS50995"/>
    </source>
</evidence>
<dbReference type="Pfam" id="PF22381">
    <property type="entry name" value="Staph_reg_Sar_Rot"/>
    <property type="match status" value="1"/>
</dbReference>
<dbReference type="SUPFAM" id="SSF46785">
    <property type="entry name" value="Winged helix' DNA-binding domain"/>
    <property type="match status" value="1"/>
</dbReference>
<dbReference type="Gene3D" id="1.10.10.10">
    <property type="entry name" value="Winged helix-like DNA-binding domain superfamily/Winged helix DNA-binding domain"/>
    <property type="match status" value="1"/>
</dbReference>
<evidence type="ECO:0000256" key="1">
    <source>
        <dbReference type="ARBA" id="ARBA00004496"/>
    </source>
</evidence>
<sequence length="165" mass="18025">MEPVTEATDLLALDRQVCFALSIASRSVIGLYRPLLQPFGLTHPQYLVMLALWQYEPLSVKELGELLQLDPGTLSPLLKRLQALGYVHRERNSKDERALVVTLTPAGRQLREEAEKIPPAIVARLGMGLDELQDLHAALMRVIAAARRDTAGGDRGQPGLGPASA</sequence>
<evidence type="ECO:0000256" key="3">
    <source>
        <dbReference type="ARBA" id="ARBA00023015"/>
    </source>
</evidence>
<evidence type="ECO:0000313" key="8">
    <source>
        <dbReference type="Proteomes" id="UP001589647"/>
    </source>
</evidence>
<evidence type="ECO:0000313" key="7">
    <source>
        <dbReference type="EMBL" id="MFB9207053.1"/>
    </source>
</evidence>
<dbReference type="InterPro" id="IPR039422">
    <property type="entry name" value="MarR/SlyA-like"/>
</dbReference>
<protein>
    <submittedName>
        <fullName evidence="7">MarR family winged helix-turn-helix transcriptional regulator</fullName>
    </submittedName>
</protein>
<dbReference type="PANTHER" id="PTHR33164">
    <property type="entry name" value="TRANSCRIPTIONAL REGULATOR, MARR FAMILY"/>
    <property type="match status" value="1"/>
</dbReference>